<keyword evidence="2" id="KW-0313">Glucose metabolism</keyword>
<comment type="caution">
    <text evidence="3">The sequence shown here is derived from an EMBL/GenBank/DDBJ whole genome shotgun (WGS) entry which is preliminary data.</text>
</comment>
<dbReference type="SUPFAM" id="SSF51004">
    <property type="entry name" value="C-terminal (heme d1) domain of cytochrome cd1-nitrite reductase"/>
    <property type="match status" value="1"/>
</dbReference>
<dbReference type="GO" id="GO:0006006">
    <property type="term" value="P:glucose metabolic process"/>
    <property type="evidence" value="ECO:0007669"/>
    <property type="project" value="UniProtKB-KW"/>
</dbReference>
<dbReference type="PANTHER" id="PTHR30344:SF1">
    <property type="entry name" value="6-PHOSPHOGLUCONOLACTONASE"/>
    <property type="match status" value="1"/>
</dbReference>
<sequence length="382" mass="41165">MKPGRKLPLLLLLLLPGLVKAQERYYHLLAGTYTSGISEGIYVYRFDSQTGKIVHTYTAKGVENPSFLAASADGDFVYSVNELGGGKEGEISAFSFDNSTGKLELINKQVSGGGSPCYISLSPDGKFLVAANYSGGNLSVFPLSGNGSLETPVQIIRHEGSSVNKQRQEKPHVHSVVFSPNGKFLFTGDLGTDKVNAYRYHPERTSRPLTPASPPFTKVTAGGGPRHLVFNDDATFAYLVLEMTGMVSVFRHENGRLKEIQQIPMTAPGFSGESGAAEIRISPDGKFLYASNRGDANEITIYAIDAGSGKLTIAGRQPTLGKTPRNFMISPDGNFLLAANQNSNSIVVFHRDPESGLLKASKERVTIGNPVYLMMLPVADNL</sequence>
<keyword evidence="2" id="KW-0119">Carbohydrate metabolism</keyword>
<comment type="similarity">
    <text evidence="1">Belongs to the cycloisomerase 2 family.</text>
</comment>
<dbReference type="AlphaFoldDB" id="A0A4R3KRV1"/>
<dbReference type="GO" id="GO:0017057">
    <property type="term" value="F:6-phosphogluconolactonase activity"/>
    <property type="evidence" value="ECO:0007669"/>
    <property type="project" value="TreeGrafter"/>
</dbReference>
<dbReference type="OrthoDB" id="9790815at2"/>
<dbReference type="FunFam" id="2.130.10.10:FF:000306">
    <property type="entry name" value="3-carboxymuconate cyclase"/>
    <property type="match status" value="1"/>
</dbReference>
<evidence type="ECO:0000256" key="1">
    <source>
        <dbReference type="ARBA" id="ARBA00005564"/>
    </source>
</evidence>
<evidence type="ECO:0000256" key="2">
    <source>
        <dbReference type="ARBA" id="ARBA00022526"/>
    </source>
</evidence>
<organism evidence="3 4">
    <name type="scientific">Anseongella ginsenosidimutans</name>
    <dbReference type="NCBI Taxonomy" id="496056"/>
    <lineage>
        <taxon>Bacteria</taxon>
        <taxon>Pseudomonadati</taxon>
        <taxon>Bacteroidota</taxon>
        <taxon>Sphingobacteriia</taxon>
        <taxon>Sphingobacteriales</taxon>
        <taxon>Sphingobacteriaceae</taxon>
        <taxon>Anseongella</taxon>
    </lineage>
</organism>
<dbReference type="GO" id="GO:0005829">
    <property type="term" value="C:cytosol"/>
    <property type="evidence" value="ECO:0007669"/>
    <property type="project" value="TreeGrafter"/>
</dbReference>
<accession>A0A4R3KRV1</accession>
<dbReference type="Gene3D" id="2.130.10.10">
    <property type="entry name" value="YVTN repeat-like/Quinoprotein amine dehydrogenase"/>
    <property type="match status" value="1"/>
</dbReference>
<reference evidence="3 4" key="1">
    <citation type="submission" date="2019-03" db="EMBL/GenBank/DDBJ databases">
        <title>Genomic Encyclopedia of Type Strains, Phase IV (KMG-IV): sequencing the most valuable type-strain genomes for metagenomic binning, comparative biology and taxonomic classification.</title>
        <authorList>
            <person name="Goeker M."/>
        </authorList>
    </citation>
    <scope>NUCLEOTIDE SEQUENCE [LARGE SCALE GENOMIC DNA]</scope>
    <source>
        <strain evidence="3 4">DSM 21100</strain>
    </source>
</reference>
<dbReference type="InterPro" id="IPR011048">
    <property type="entry name" value="Haem_d1_sf"/>
</dbReference>
<dbReference type="InterPro" id="IPR015943">
    <property type="entry name" value="WD40/YVTN_repeat-like_dom_sf"/>
</dbReference>
<evidence type="ECO:0000313" key="4">
    <source>
        <dbReference type="Proteomes" id="UP000295807"/>
    </source>
</evidence>
<protein>
    <submittedName>
        <fullName evidence="3">6-phosphogluconolactonase</fullName>
    </submittedName>
</protein>
<dbReference type="InterPro" id="IPR050282">
    <property type="entry name" value="Cycloisomerase_2"/>
</dbReference>
<dbReference type="PANTHER" id="PTHR30344">
    <property type="entry name" value="6-PHOSPHOGLUCONOLACTONASE-RELATED"/>
    <property type="match status" value="1"/>
</dbReference>
<gene>
    <name evidence="3" type="ORF">EDD80_104111</name>
</gene>
<keyword evidence="4" id="KW-1185">Reference proteome</keyword>
<dbReference type="RefSeq" id="WP_132128852.1">
    <property type="nucleotide sequence ID" value="NZ_CP042432.1"/>
</dbReference>
<dbReference type="Proteomes" id="UP000295807">
    <property type="component" value="Unassembled WGS sequence"/>
</dbReference>
<dbReference type="Pfam" id="PF10282">
    <property type="entry name" value="Lactonase"/>
    <property type="match status" value="1"/>
</dbReference>
<evidence type="ECO:0000313" key="3">
    <source>
        <dbReference type="EMBL" id="TCS87764.1"/>
    </source>
</evidence>
<proteinExistence type="inferred from homology"/>
<dbReference type="InterPro" id="IPR019405">
    <property type="entry name" value="Lactonase_7-beta_prop"/>
</dbReference>
<name>A0A4R3KRV1_9SPHI</name>
<dbReference type="EMBL" id="SMAD01000004">
    <property type="protein sequence ID" value="TCS87764.1"/>
    <property type="molecule type" value="Genomic_DNA"/>
</dbReference>